<comment type="caution">
    <text evidence="2">The sequence shown here is derived from an EMBL/GenBank/DDBJ whole genome shotgun (WGS) entry which is preliminary data.</text>
</comment>
<gene>
    <name evidence="2" type="ORF">B0T14DRAFT_564072</name>
</gene>
<organism evidence="2 3">
    <name type="scientific">Immersiella caudata</name>
    <dbReference type="NCBI Taxonomy" id="314043"/>
    <lineage>
        <taxon>Eukaryota</taxon>
        <taxon>Fungi</taxon>
        <taxon>Dikarya</taxon>
        <taxon>Ascomycota</taxon>
        <taxon>Pezizomycotina</taxon>
        <taxon>Sordariomycetes</taxon>
        <taxon>Sordariomycetidae</taxon>
        <taxon>Sordariales</taxon>
        <taxon>Lasiosphaeriaceae</taxon>
        <taxon>Immersiella</taxon>
    </lineage>
</organism>
<feature type="region of interest" description="Disordered" evidence="1">
    <location>
        <begin position="178"/>
        <end position="213"/>
    </location>
</feature>
<dbReference type="AlphaFoldDB" id="A0AA39WWN4"/>
<proteinExistence type="predicted"/>
<evidence type="ECO:0000313" key="2">
    <source>
        <dbReference type="EMBL" id="KAK0622635.1"/>
    </source>
</evidence>
<keyword evidence="3" id="KW-1185">Reference proteome</keyword>
<dbReference type="EMBL" id="JAULSU010000003">
    <property type="protein sequence ID" value="KAK0622635.1"/>
    <property type="molecule type" value="Genomic_DNA"/>
</dbReference>
<reference evidence="2" key="1">
    <citation type="submission" date="2023-06" db="EMBL/GenBank/DDBJ databases">
        <title>Genome-scale phylogeny and comparative genomics of the fungal order Sordariales.</title>
        <authorList>
            <consortium name="Lawrence Berkeley National Laboratory"/>
            <person name="Hensen N."/>
            <person name="Bonometti L."/>
            <person name="Westerberg I."/>
            <person name="Brannstrom I.O."/>
            <person name="Guillou S."/>
            <person name="Cros-Aarteil S."/>
            <person name="Calhoun S."/>
            <person name="Haridas S."/>
            <person name="Kuo A."/>
            <person name="Mondo S."/>
            <person name="Pangilinan J."/>
            <person name="Riley R."/>
            <person name="Labutti K."/>
            <person name="Andreopoulos B."/>
            <person name="Lipzen A."/>
            <person name="Chen C."/>
            <person name="Yanf M."/>
            <person name="Daum C."/>
            <person name="Ng V."/>
            <person name="Clum A."/>
            <person name="Steindorff A."/>
            <person name="Ohm R."/>
            <person name="Martin F."/>
            <person name="Silar P."/>
            <person name="Natvig D."/>
            <person name="Lalanne C."/>
            <person name="Gautier V."/>
            <person name="Ament-Velasquez S.L."/>
            <person name="Kruys A."/>
            <person name="Hutchinson M.I."/>
            <person name="Powell A.J."/>
            <person name="Barry K."/>
            <person name="Miller A.N."/>
            <person name="Grigoriev I.V."/>
            <person name="Debuchy R."/>
            <person name="Gladieux P."/>
            <person name="Thoren M.H."/>
            <person name="Johannesson H."/>
        </authorList>
    </citation>
    <scope>NUCLEOTIDE SEQUENCE</scope>
    <source>
        <strain evidence="2">CBS 606.72</strain>
    </source>
</reference>
<sequence>MGLLALMAYTGGCAVADPRDRVYSLLGLARPSNIVMMGTPTYGYEVGVVYTALVKVFIDTYPSLDIICFAQLFRAWTTGIHSGPRLPSWAPDWAQSMELSVIPLIVSQSGAWHISNFRPLPYPDTVPRSSVHAASGREPPQAIFSEDFRKLTCKGILIDYIDGLGGVQYDSSIAIDPSADPNLIQSDSPPNAPPPSNNDKDKGDQTNLLDFPSSAHLCSTATTATSPTPPLSIP</sequence>
<evidence type="ECO:0000256" key="1">
    <source>
        <dbReference type="SAM" id="MobiDB-lite"/>
    </source>
</evidence>
<name>A0AA39WWN4_9PEZI</name>
<dbReference type="Proteomes" id="UP001175000">
    <property type="component" value="Unassembled WGS sequence"/>
</dbReference>
<dbReference type="PANTHER" id="PTHR24148:SF64">
    <property type="entry name" value="HETEROKARYON INCOMPATIBILITY DOMAIN-CONTAINING PROTEIN"/>
    <property type="match status" value="1"/>
</dbReference>
<protein>
    <submittedName>
        <fullName evidence="2">Uncharacterized protein</fullName>
    </submittedName>
</protein>
<dbReference type="InterPro" id="IPR052895">
    <property type="entry name" value="HetReg/Transcr_Mod"/>
</dbReference>
<accession>A0AA39WWN4</accession>
<evidence type="ECO:0000313" key="3">
    <source>
        <dbReference type="Proteomes" id="UP001175000"/>
    </source>
</evidence>
<dbReference type="PANTHER" id="PTHR24148">
    <property type="entry name" value="ANKYRIN REPEAT DOMAIN-CONTAINING PROTEIN 39 HOMOLOG-RELATED"/>
    <property type="match status" value="1"/>
</dbReference>